<keyword evidence="2" id="KW-1185">Reference proteome</keyword>
<evidence type="ECO:0000313" key="1">
    <source>
        <dbReference type="EMBL" id="RED47726.1"/>
    </source>
</evidence>
<proteinExistence type="predicted"/>
<name>A0A3D9HFI0_9PROT</name>
<protein>
    <submittedName>
        <fullName evidence="1">Uncharacterized protein</fullName>
    </submittedName>
</protein>
<comment type="caution">
    <text evidence="1">The sequence shown here is derived from an EMBL/GenBank/DDBJ whole genome shotgun (WGS) entry which is preliminary data.</text>
</comment>
<dbReference type="Proteomes" id="UP000256845">
    <property type="component" value="Unassembled WGS sequence"/>
</dbReference>
<organism evidence="1 2">
    <name type="scientific">Aestuariispira insulae</name>
    <dbReference type="NCBI Taxonomy" id="1461337"/>
    <lineage>
        <taxon>Bacteria</taxon>
        <taxon>Pseudomonadati</taxon>
        <taxon>Pseudomonadota</taxon>
        <taxon>Alphaproteobacteria</taxon>
        <taxon>Rhodospirillales</taxon>
        <taxon>Kiloniellaceae</taxon>
        <taxon>Aestuariispira</taxon>
    </lineage>
</organism>
<evidence type="ECO:0000313" key="2">
    <source>
        <dbReference type="Proteomes" id="UP000256845"/>
    </source>
</evidence>
<dbReference type="EMBL" id="QRDW01000009">
    <property type="protein sequence ID" value="RED47726.1"/>
    <property type="molecule type" value="Genomic_DNA"/>
</dbReference>
<dbReference type="OrthoDB" id="8477025at2"/>
<dbReference type="AlphaFoldDB" id="A0A3D9HFI0"/>
<gene>
    <name evidence="1" type="ORF">DFP90_10990</name>
</gene>
<dbReference type="RefSeq" id="WP_115937875.1">
    <property type="nucleotide sequence ID" value="NZ_QRDW01000009.1"/>
</dbReference>
<accession>A0A3D9HFI0</accession>
<sequence>MVSQTEQNLADMRALLPRLFDCAPERLEADNPHLKTLSDRVLGNARSLSGRAAPDHFRHTLLHTMRQRFVRESRDLDEKQLARMTSSAVRFHRSKLADRRHALPVHLECIRADSPVDLGPVRMTPITTYAASHENPDIRSWIGKADMVAEVTIPQCDIPMSEQRALHTVERARDILRLLAGEYHAVNKITSPRPVRWPEIVRDLPAAIPRGFALALTSISDPTRPWPLAARLLDGVSWYSIGSRENSVAAAITIWVNALERLTMTRDHMRITDCVAQRTALLTLLHHPEKGYAACRREADALYEIRCALVHGGASPFDPDMIAHADAAEAITRTACLGALSFFSQIGLETMPYTSKAMEKAYHMMEKQLQT</sequence>
<reference evidence="1 2" key="1">
    <citation type="submission" date="2018-07" db="EMBL/GenBank/DDBJ databases">
        <title>Genomic Encyclopedia of Type Strains, Phase III (KMG-III): the genomes of soil and plant-associated and newly described type strains.</title>
        <authorList>
            <person name="Whitman W."/>
        </authorList>
    </citation>
    <scope>NUCLEOTIDE SEQUENCE [LARGE SCALE GENOMIC DNA]</scope>
    <source>
        <strain evidence="1 2">CECT 8488</strain>
    </source>
</reference>